<gene>
    <name evidence="4" type="ORF">CGC21_4715</name>
</gene>
<feature type="region of interest" description="Disordered" evidence="3">
    <location>
        <begin position="1624"/>
        <end position="1649"/>
    </location>
</feature>
<feature type="compositionally biased region" description="Low complexity" evidence="3">
    <location>
        <begin position="1694"/>
        <end position="1706"/>
    </location>
</feature>
<dbReference type="GO" id="GO:0005829">
    <property type="term" value="C:cytosol"/>
    <property type="evidence" value="ECO:0007669"/>
    <property type="project" value="TreeGrafter"/>
</dbReference>
<dbReference type="SUPFAM" id="SSF75217">
    <property type="entry name" value="alpha/beta knot"/>
    <property type="match status" value="1"/>
</dbReference>
<feature type="region of interest" description="Disordered" evidence="3">
    <location>
        <begin position="1296"/>
        <end position="1322"/>
    </location>
</feature>
<feature type="region of interest" description="Disordered" evidence="3">
    <location>
        <begin position="1835"/>
        <end position="1860"/>
    </location>
</feature>
<comment type="caution">
    <text evidence="4">The sequence shown here is derived from an EMBL/GenBank/DDBJ whole genome shotgun (WGS) entry which is preliminary data.</text>
</comment>
<evidence type="ECO:0000313" key="4">
    <source>
        <dbReference type="EMBL" id="TPP46244.1"/>
    </source>
</evidence>
<dbReference type="InterPro" id="IPR029026">
    <property type="entry name" value="tRNA_m1G_MTases_N"/>
</dbReference>
<dbReference type="PANTHER" id="PTHR42786:SF6">
    <property type="entry name" value="TRNA_RRNA METHYLTRANSFERASE SPOU TYPE DOMAIN-CONTAINING PROTEIN"/>
    <property type="match status" value="1"/>
</dbReference>
<evidence type="ECO:0000256" key="1">
    <source>
        <dbReference type="ARBA" id="ARBA00007228"/>
    </source>
</evidence>
<organism evidence="4 5">
    <name type="scientific">Leishmania donovani</name>
    <dbReference type="NCBI Taxonomy" id="5661"/>
    <lineage>
        <taxon>Eukaryota</taxon>
        <taxon>Discoba</taxon>
        <taxon>Euglenozoa</taxon>
        <taxon>Kinetoplastea</taxon>
        <taxon>Metakinetoplastina</taxon>
        <taxon>Trypanosomatida</taxon>
        <taxon>Trypanosomatidae</taxon>
        <taxon>Leishmaniinae</taxon>
        <taxon>Leishmania</taxon>
    </lineage>
</organism>
<feature type="compositionally biased region" description="Polar residues" evidence="3">
    <location>
        <begin position="1309"/>
        <end position="1322"/>
    </location>
</feature>
<dbReference type="InterPro" id="IPR029028">
    <property type="entry name" value="Alpha/beta_knot_MTases"/>
</dbReference>
<dbReference type="VEuPathDB" id="TriTrypDB:LDHU3_14.0830"/>
<dbReference type="InterPro" id="IPR004384">
    <property type="entry name" value="RNA_MeTrfase_TrmJ/LasT"/>
</dbReference>
<dbReference type="Gene3D" id="3.40.1280.10">
    <property type="match status" value="1"/>
</dbReference>
<dbReference type="GO" id="GO:0002128">
    <property type="term" value="P:tRNA nucleoside ribose methylation"/>
    <property type="evidence" value="ECO:0007669"/>
    <property type="project" value="TreeGrafter"/>
</dbReference>
<sequence>MSFFDMMPWVAGGNVASGAPLTAAAPSSSCTPPHGTTSPPCDAVTKAVCASPTSSTPALHGKPHKERKMQELDPLTRWRCRRCGVVLQPPLDAATGKPRYGVMMTEHLEGISSGGTTRLATGVVVCASGTMRYEKVLHEKDTLSHPQPSKRPRDDAGEGLARGRATEEDSVVAGTRESQSHEHDDIDKTTACEAIRRLLRQCQQGARQHGNANASPSPLLFIVVENPKTPANAGGILRAMRCYGLHGPAVAAATVAASTEEVTDSCMSVSASMHTTVEAVAESAEGSVRHRVGSFIYSGTRLQKAMAHSEYTHALRTDPTHAGRDIPQLCVPALDVLFDVLRDEYGYQQKEPRSPSPSSVCVVAVELVEGAIPLPFYEHPFSHPTQQGPLRRVEKDATSTVAHLPMVFYVLGAEDGTLSAHHVQHDVDDVVFIPTTGSMNLAATVNVLLYDRLSKECCGVHPGVAEALSTGSRWKDVFDTLTAWNVLDLAPALPRHDPTSVVATADATHVSGGSVDDGQEALCSRCSRQEAPACCCGSLLQIDLAELRALLCGTASRDGTALRHPSAAQPLLANAPVFARCIRLHCILFDVVLHDDAGDPDMIGSCLCSSPSVAGALAVAVGAHTGTGVTEDGGADEGHGGSNWLSLAAASSVTSAACALTWLLTVFLPLSRVPALAIGLTVSRPAFSGSGNEVGADTPMQWCYVERGASRSVPYDALWAHWTAMVTPPESRRAGSRLASAPCFAEGDHGNDFIVWGRLQHCTERVTTVLFGGQPAGSVTAKSTRLCALLAVLGDVRACATRQSTSDPLPVLLSDETSVPQRLLFQWFTFLGLRSASSLECRPSVELSTEIHAIVSTRDWLAELSACNSIYSLGHWLHLVSQWLTFRVLEAALELLPSVLRWKTGSASAAETHLLFRADVDLSRRCSAGLCSGPDSTACPAQQKGGFARLRPSCWMRYRTTASTPAAAPPSTDSIAAALPELSKAEAALVCVLERLMNAAIGPAGGLRKSLGRSATAHALILEPEAHGVVTCRLHLGSPPPKWERNGLPVRGVSVPPLSHNFTTRQPALSSAPPTARAAHSPVVAALLSWYAVDFEAVFGRLYRVWRLAQRYHSRCPAKSCGEIGAAEAAALHDSGPWRGVVDAAVRCYTDDAGCSGQAHEGPALGSLGRCLLLAIWLSLALVDVDEGVGAAAPCPPVTWKGTLYYSSRRNVLHVRDWGTALHLRHVASCLSAGDDQVMGGDTANAGALQDGNRRGRECGAAVKRAVSTVVNSFARARIAAVAAQARTRLQAQSTTHLNFSKAHDPRVHTTTTSRGAGDSTSRSTCRLLHICGDDGAAAEDDDECVLLSWSCDIAKEESGPREGGSGISLVQPQQGKPRRGGGDPLPSTDPLVSASLHSSWLDYSIEEFAEANDGTIGQPLVAQAPAPQVKEDSEHFALDPALAVPLVELESHLRELLTRNALSEMLSLVGLTGGLAWRTCGNGEVAARQHLASHARSHNVRTEAQRRFGDSGALPVDEVQLHEDEQPPSPAAAHVDVSLLTWRALAALASSKAARLQEDEESTRSALCRAEHRMRQYVHARCTHIGALLLLQSREARGRLHLSQVWDLEQEEWQARWSTVLVPERPPQEPGERCPSKRDYNHGNSTTVDTATDVLDMLPNGIRGVRAAVRHPSRPRFTKKPARQSRRLPQPSISPEESAGAAGATASAAPLTIAHDAATSCASANTSPSASARTSTRRCLNELPLNHRRIDAGFARIVPPHQLVSPPRTAAICWRLVAEDGAALVDHDSARRKASLLRHEDTHCDTAARRGPSAKESTSAAVAEAICTAAAVKRKRADSESRGAPLGTAPPSPSTAKERLATHAGLRVSTAPPVLTHVATHVASTTSAPPRRLRAPVVTWSDDVQQY</sequence>
<dbReference type="Proteomes" id="UP000318447">
    <property type="component" value="Unassembled WGS sequence"/>
</dbReference>
<dbReference type="GO" id="GO:0008173">
    <property type="term" value="F:RNA methyltransferase activity"/>
    <property type="evidence" value="ECO:0007669"/>
    <property type="project" value="InterPro"/>
</dbReference>
<dbReference type="PANTHER" id="PTHR42786">
    <property type="entry name" value="TRNA/RRNA METHYLTRANSFERASE"/>
    <property type="match status" value="1"/>
</dbReference>
<evidence type="ECO:0000313" key="5">
    <source>
        <dbReference type="Proteomes" id="UP000318447"/>
    </source>
</evidence>
<comment type="similarity">
    <text evidence="1">Belongs to the class IV-like SAM-binding methyltransferase superfamily. RNA methyltransferase TrmH family.</text>
</comment>
<accession>A0A504XD20</accession>
<dbReference type="VEuPathDB" id="TriTrypDB:LdBPK_140610.1"/>
<dbReference type="VEuPathDB" id="TriTrypDB:LdCL_140011500"/>
<feature type="compositionally biased region" description="Basic residues" evidence="3">
    <location>
        <begin position="1669"/>
        <end position="1687"/>
    </location>
</feature>
<dbReference type="VEuPathDB" id="TriTrypDB:LdCL_140011600"/>
<evidence type="ECO:0008006" key="6">
    <source>
        <dbReference type="Google" id="ProtNLM"/>
    </source>
</evidence>
<proteinExistence type="inferred from homology"/>
<feature type="region of interest" description="Disordered" evidence="3">
    <location>
        <begin position="137"/>
        <end position="186"/>
    </location>
</feature>
<feature type="region of interest" description="Disordered" evidence="3">
    <location>
        <begin position="1666"/>
        <end position="1706"/>
    </location>
</feature>
<keyword evidence="2" id="KW-0949">S-adenosyl-L-methionine</keyword>
<evidence type="ECO:0000256" key="2">
    <source>
        <dbReference type="ARBA" id="ARBA00022691"/>
    </source>
</evidence>
<dbReference type="VEuPathDB" id="TriTrypDB:LDHU3_14.0840"/>
<feature type="compositionally biased region" description="Basic and acidic residues" evidence="3">
    <location>
        <begin position="1627"/>
        <end position="1642"/>
    </location>
</feature>
<dbReference type="VEuPathDB" id="TriTrypDB:LdBPK_140600.1"/>
<name>A0A504XD20_LEIDO</name>
<feature type="region of interest" description="Disordered" evidence="3">
    <location>
        <begin position="1358"/>
        <end position="1392"/>
    </location>
</feature>
<reference evidence="5" key="1">
    <citation type="submission" date="2019-02" db="EMBL/GenBank/DDBJ databases">
        <title>FDA dAtabase for Regulatory Grade micrObial Sequences (FDA-ARGOS): Supporting development and validation of Infectious Disease Dx tests.</title>
        <authorList>
            <person name="Duncan R."/>
            <person name="Fisher C."/>
            <person name="Tallon L."/>
            <person name="Sadzewicz L."/>
            <person name="Sengamalay N."/>
            <person name="Ott S."/>
            <person name="Godinez A."/>
            <person name="Nagaraj S."/>
            <person name="Vavikolanu K."/>
            <person name="Nadendla S."/>
            <person name="Aluvathingal J."/>
            <person name="Sichtig H."/>
        </authorList>
    </citation>
    <scope>NUCLEOTIDE SEQUENCE [LARGE SCALE GENOMIC DNA]</scope>
    <source>
        <strain evidence="5">FDAARGOS_361</strain>
    </source>
</reference>
<protein>
    <recommendedName>
        <fullName evidence="6">tRNA/rRNA methyltransferase SpoU type domain-containing protein</fullName>
    </recommendedName>
</protein>
<evidence type="ECO:0000256" key="3">
    <source>
        <dbReference type="SAM" id="MobiDB-lite"/>
    </source>
</evidence>
<dbReference type="EMBL" id="RHLC01000026">
    <property type="protein sequence ID" value="TPP46244.1"/>
    <property type="molecule type" value="Genomic_DNA"/>
</dbReference>